<gene>
    <name evidence="3" type="ORF">AMJ44_05440</name>
</gene>
<dbReference type="EMBL" id="LIZX01000040">
    <property type="protein sequence ID" value="KPJ68775.1"/>
    <property type="molecule type" value="Genomic_DNA"/>
</dbReference>
<sequence length="289" mass="33148">MKGYRSRYKSTSVKSDELDAFILADLLRTDRRNLSAINLDTPFVRELKELIIDRERYVRDEVRLVNRLKGCLVDPEALEFFDNPAGKVALAFWEAYPTLSDAKGLTVEEIKKFLAQHKWYRDQDKVAERIVKIVKGNTIQVLEDVVRVKSRMFLGIVKQLKVVKELIAEYDGEIKHLMEGCENAGQYTSLPGAGLVLGTAIYTLFASGMQFNRLTDIRAYVGTAPVTSQSGQFKGIGFRYGCNRFYRNIFHQFAFCSLRRSQWAKEYYRRKRREGKKSLGKGGLCDVAQ</sequence>
<dbReference type="GO" id="GO:0004803">
    <property type="term" value="F:transposase activity"/>
    <property type="evidence" value="ECO:0007669"/>
    <property type="project" value="InterPro"/>
</dbReference>
<dbReference type="Proteomes" id="UP000051861">
    <property type="component" value="Unassembled WGS sequence"/>
</dbReference>
<dbReference type="InterPro" id="IPR002525">
    <property type="entry name" value="Transp_IS110-like_N"/>
</dbReference>
<dbReference type="GO" id="GO:0006313">
    <property type="term" value="P:DNA transposition"/>
    <property type="evidence" value="ECO:0007669"/>
    <property type="project" value="InterPro"/>
</dbReference>
<evidence type="ECO:0000259" key="2">
    <source>
        <dbReference type="Pfam" id="PF02371"/>
    </source>
</evidence>
<feature type="domain" description="Transposase IS110-like N-terminal" evidence="1">
    <location>
        <begin position="1"/>
        <end position="72"/>
    </location>
</feature>
<dbReference type="Pfam" id="PF02371">
    <property type="entry name" value="Transposase_20"/>
    <property type="match status" value="1"/>
</dbReference>
<dbReference type="InterPro" id="IPR047650">
    <property type="entry name" value="Transpos_IS110"/>
</dbReference>
<organism evidence="3 4">
    <name type="scientific">candidate division WOR-1 bacterium DG_54_3</name>
    <dbReference type="NCBI Taxonomy" id="1703775"/>
    <lineage>
        <taxon>Bacteria</taxon>
        <taxon>Bacillati</taxon>
        <taxon>Saganbacteria</taxon>
    </lineage>
</organism>
<accession>A0A0S7Y210</accession>
<dbReference type="PANTHER" id="PTHR33055:SF3">
    <property type="entry name" value="PUTATIVE TRANSPOSASE FOR IS117-RELATED"/>
    <property type="match status" value="1"/>
</dbReference>
<evidence type="ECO:0000313" key="4">
    <source>
        <dbReference type="Proteomes" id="UP000051861"/>
    </source>
</evidence>
<evidence type="ECO:0000259" key="1">
    <source>
        <dbReference type="Pfam" id="PF01548"/>
    </source>
</evidence>
<dbReference type="AlphaFoldDB" id="A0A0S7Y210"/>
<evidence type="ECO:0000313" key="3">
    <source>
        <dbReference type="EMBL" id="KPJ68775.1"/>
    </source>
</evidence>
<dbReference type="PANTHER" id="PTHR33055">
    <property type="entry name" value="TRANSPOSASE FOR INSERTION SEQUENCE ELEMENT IS1111A"/>
    <property type="match status" value="1"/>
</dbReference>
<dbReference type="GO" id="GO:0003677">
    <property type="term" value="F:DNA binding"/>
    <property type="evidence" value="ECO:0007669"/>
    <property type="project" value="InterPro"/>
</dbReference>
<name>A0A0S7Y210_UNCSA</name>
<feature type="domain" description="Transposase IS116/IS110/IS902 C-terminal" evidence="2">
    <location>
        <begin position="188"/>
        <end position="269"/>
    </location>
</feature>
<dbReference type="Pfam" id="PF01548">
    <property type="entry name" value="DEDD_Tnp_IS110"/>
    <property type="match status" value="1"/>
</dbReference>
<reference evidence="3 4" key="1">
    <citation type="journal article" date="2015" name="Microbiome">
        <title>Genomic resolution of linkages in carbon, nitrogen, and sulfur cycling among widespread estuary sediment bacteria.</title>
        <authorList>
            <person name="Baker B.J."/>
            <person name="Lazar C.S."/>
            <person name="Teske A.P."/>
            <person name="Dick G.J."/>
        </authorList>
    </citation>
    <scope>NUCLEOTIDE SEQUENCE [LARGE SCALE GENOMIC DNA]</scope>
    <source>
        <strain evidence="3">DG_54_3</strain>
    </source>
</reference>
<protein>
    <submittedName>
        <fullName evidence="3">Uncharacterized protein</fullName>
    </submittedName>
</protein>
<proteinExistence type="predicted"/>
<dbReference type="InterPro" id="IPR003346">
    <property type="entry name" value="Transposase_20"/>
</dbReference>
<comment type="caution">
    <text evidence="3">The sequence shown here is derived from an EMBL/GenBank/DDBJ whole genome shotgun (WGS) entry which is preliminary data.</text>
</comment>